<evidence type="ECO:0000313" key="2">
    <source>
        <dbReference type="Proteomes" id="UP000006729"/>
    </source>
</evidence>
<protein>
    <submittedName>
        <fullName evidence="1">Uncharacterized protein</fullName>
    </submittedName>
</protein>
<organism evidence="1 2">
    <name type="scientific">Populus trichocarpa</name>
    <name type="common">Western balsam poplar</name>
    <name type="synonym">Populus balsamifera subsp. trichocarpa</name>
    <dbReference type="NCBI Taxonomy" id="3694"/>
    <lineage>
        <taxon>Eukaryota</taxon>
        <taxon>Viridiplantae</taxon>
        <taxon>Streptophyta</taxon>
        <taxon>Embryophyta</taxon>
        <taxon>Tracheophyta</taxon>
        <taxon>Spermatophyta</taxon>
        <taxon>Magnoliopsida</taxon>
        <taxon>eudicotyledons</taxon>
        <taxon>Gunneridae</taxon>
        <taxon>Pentapetalae</taxon>
        <taxon>rosids</taxon>
        <taxon>fabids</taxon>
        <taxon>Malpighiales</taxon>
        <taxon>Salicaceae</taxon>
        <taxon>Saliceae</taxon>
        <taxon>Populus</taxon>
    </lineage>
</organism>
<name>A0ACC0T971_POPTR</name>
<proteinExistence type="predicted"/>
<comment type="caution">
    <text evidence="1">The sequence shown here is derived from an EMBL/GenBank/DDBJ whole genome shotgun (WGS) entry which is preliminary data.</text>
</comment>
<dbReference type="EMBL" id="CM009292">
    <property type="protein sequence ID" value="KAI9398107.1"/>
    <property type="molecule type" value="Genomic_DNA"/>
</dbReference>
<dbReference type="Proteomes" id="UP000006729">
    <property type="component" value="Chromosome 3"/>
</dbReference>
<keyword evidence="2" id="KW-1185">Reference proteome</keyword>
<evidence type="ECO:0000313" key="1">
    <source>
        <dbReference type="EMBL" id="KAI9398107.1"/>
    </source>
</evidence>
<sequence length="76" mass="9282">MTCFRQKVQKNCICRCVHCYGNCILKPRTRITIHQLRQYFIHYVPPHILSFPRRNTAQPLHRVHLHLPHFFLVYEL</sequence>
<reference evidence="1 2" key="1">
    <citation type="journal article" date="2006" name="Science">
        <title>The genome of black cottonwood, Populus trichocarpa (Torr. &amp; Gray).</title>
        <authorList>
            <person name="Tuskan G.A."/>
            <person name="Difazio S."/>
            <person name="Jansson S."/>
            <person name="Bohlmann J."/>
            <person name="Grigoriev I."/>
            <person name="Hellsten U."/>
            <person name="Putnam N."/>
            <person name="Ralph S."/>
            <person name="Rombauts S."/>
            <person name="Salamov A."/>
            <person name="Schein J."/>
            <person name="Sterck L."/>
            <person name="Aerts A."/>
            <person name="Bhalerao R.R."/>
            <person name="Bhalerao R.P."/>
            <person name="Blaudez D."/>
            <person name="Boerjan W."/>
            <person name="Brun A."/>
            <person name="Brunner A."/>
            <person name="Busov V."/>
            <person name="Campbell M."/>
            <person name="Carlson J."/>
            <person name="Chalot M."/>
            <person name="Chapman J."/>
            <person name="Chen G.L."/>
            <person name="Cooper D."/>
            <person name="Coutinho P.M."/>
            <person name="Couturier J."/>
            <person name="Covert S."/>
            <person name="Cronk Q."/>
            <person name="Cunningham R."/>
            <person name="Davis J."/>
            <person name="Degroeve S."/>
            <person name="Dejardin A."/>
            <person name="Depamphilis C."/>
            <person name="Detter J."/>
            <person name="Dirks B."/>
            <person name="Dubchak I."/>
            <person name="Duplessis S."/>
            <person name="Ehlting J."/>
            <person name="Ellis B."/>
            <person name="Gendler K."/>
            <person name="Goodstein D."/>
            <person name="Gribskov M."/>
            <person name="Grimwood J."/>
            <person name="Groover A."/>
            <person name="Gunter L."/>
            <person name="Hamberger B."/>
            <person name="Heinze B."/>
            <person name="Helariutta Y."/>
            <person name="Henrissat B."/>
            <person name="Holligan D."/>
            <person name="Holt R."/>
            <person name="Huang W."/>
            <person name="Islam-Faridi N."/>
            <person name="Jones S."/>
            <person name="Jones-Rhoades M."/>
            <person name="Jorgensen R."/>
            <person name="Joshi C."/>
            <person name="Kangasjarvi J."/>
            <person name="Karlsson J."/>
            <person name="Kelleher C."/>
            <person name="Kirkpatrick R."/>
            <person name="Kirst M."/>
            <person name="Kohler A."/>
            <person name="Kalluri U."/>
            <person name="Larimer F."/>
            <person name="Leebens-Mack J."/>
            <person name="Leple J.C."/>
            <person name="Locascio P."/>
            <person name="Lou Y."/>
            <person name="Lucas S."/>
            <person name="Martin F."/>
            <person name="Montanini B."/>
            <person name="Napoli C."/>
            <person name="Nelson D.R."/>
            <person name="Nelson C."/>
            <person name="Nieminen K."/>
            <person name="Nilsson O."/>
            <person name="Pereda V."/>
            <person name="Peter G."/>
            <person name="Philippe R."/>
            <person name="Pilate G."/>
            <person name="Poliakov A."/>
            <person name="Razumovskaya J."/>
            <person name="Richardson P."/>
            <person name="Rinaldi C."/>
            <person name="Ritland K."/>
            <person name="Rouze P."/>
            <person name="Ryaboy D."/>
            <person name="Schmutz J."/>
            <person name="Schrader J."/>
            <person name="Segerman B."/>
            <person name="Shin H."/>
            <person name="Siddiqui A."/>
            <person name="Sterky F."/>
            <person name="Terry A."/>
            <person name="Tsai C.J."/>
            <person name="Uberbacher E."/>
            <person name="Unneberg P."/>
            <person name="Vahala J."/>
            <person name="Wall K."/>
            <person name="Wessler S."/>
            <person name="Yang G."/>
            <person name="Yin T."/>
            <person name="Douglas C."/>
            <person name="Marra M."/>
            <person name="Sandberg G."/>
            <person name="Van de Peer Y."/>
            <person name="Rokhsar D."/>
        </authorList>
    </citation>
    <scope>NUCLEOTIDE SEQUENCE [LARGE SCALE GENOMIC DNA]</scope>
    <source>
        <strain evidence="2">cv. Nisqually</strain>
    </source>
</reference>
<accession>A0ACC0T971</accession>
<gene>
    <name evidence="1" type="ORF">POPTR_003G126001v4</name>
</gene>